<sequence length="345" mass="35493">MASRGAQCKGAGRLVTAVHMRSRKRHRGAGSRGQSAQRQAALALAERGGASTGDGAGAVRQQVQASATATVPSTGRPGAWALSRWPVRTRFRRGWAARGAYGGGGWLMRCWRGLGGRGWRGRDAGGTRQGRGVARGGGGHGGRVRGGERRTQGWNAGVCDNEVPGKVRLRYDGVVLAGAFRCVSQSGALVVLVEVLPGPACVASAVLHAVVFSLMDFVCPHGRVVCFAFRALRALPDGGLALFGVCLACASVVLGGACRCLVCSPLCLRGGSGALCGGLLRADVVIALLKLLGFLMVSCGESSLLARVVWPLVQLCFILPGCGACGSTMFSCSSGLFCAIRSLGA</sequence>
<comment type="caution">
    <text evidence="3">The sequence shown here is derived from an EMBL/GenBank/DDBJ whole genome shotgun (WGS) entry which is preliminary data.</text>
</comment>
<evidence type="ECO:0000313" key="4">
    <source>
        <dbReference type="Proteomes" id="UP000652761"/>
    </source>
</evidence>
<keyword evidence="2" id="KW-0472">Membrane</keyword>
<dbReference type="EMBL" id="NMUH01003632">
    <property type="protein sequence ID" value="MQM06466.1"/>
    <property type="molecule type" value="Genomic_DNA"/>
</dbReference>
<organism evidence="3 4">
    <name type="scientific">Colocasia esculenta</name>
    <name type="common">Wild taro</name>
    <name type="synonym">Arum esculentum</name>
    <dbReference type="NCBI Taxonomy" id="4460"/>
    <lineage>
        <taxon>Eukaryota</taxon>
        <taxon>Viridiplantae</taxon>
        <taxon>Streptophyta</taxon>
        <taxon>Embryophyta</taxon>
        <taxon>Tracheophyta</taxon>
        <taxon>Spermatophyta</taxon>
        <taxon>Magnoliopsida</taxon>
        <taxon>Liliopsida</taxon>
        <taxon>Araceae</taxon>
        <taxon>Aroideae</taxon>
        <taxon>Colocasieae</taxon>
        <taxon>Colocasia</taxon>
    </lineage>
</organism>
<evidence type="ECO:0000313" key="3">
    <source>
        <dbReference type="EMBL" id="MQM06466.1"/>
    </source>
</evidence>
<feature type="region of interest" description="Disordered" evidence="1">
    <location>
        <begin position="121"/>
        <end position="149"/>
    </location>
</feature>
<feature type="transmembrane region" description="Helical" evidence="2">
    <location>
        <begin position="317"/>
        <end position="340"/>
    </location>
</feature>
<feature type="transmembrane region" description="Helical" evidence="2">
    <location>
        <begin position="240"/>
        <end position="262"/>
    </location>
</feature>
<reference evidence="3" key="1">
    <citation type="submission" date="2017-07" db="EMBL/GenBank/DDBJ databases">
        <title>Taro Niue Genome Assembly and Annotation.</title>
        <authorList>
            <person name="Atibalentja N."/>
            <person name="Keating K."/>
            <person name="Fields C.J."/>
        </authorList>
    </citation>
    <scope>NUCLEOTIDE SEQUENCE</scope>
    <source>
        <strain evidence="3">Niue_2</strain>
        <tissue evidence="3">Leaf</tissue>
    </source>
</reference>
<dbReference type="AlphaFoldDB" id="A0A843WFB3"/>
<proteinExistence type="predicted"/>
<feature type="region of interest" description="Disordered" evidence="1">
    <location>
        <begin position="21"/>
        <end position="41"/>
    </location>
</feature>
<feature type="compositionally biased region" description="Gly residues" evidence="1">
    <location>
        <begin position="127"/>
        <end position="141"/>
    </location>
</feature>
<feature type="transmembrane region" description="Helical" evidence="2">
    <location>
        <begin position="274"/>
        <end position="297"/>
    </location>
</feature>
<keyword evidence="2" id="KW-1133">Transmembrane helix</keyword>
<accession>A0A843WFB3</accession>
<name>A0A843WFB3_COLES</name>
<keyword evidence="2" id="KW-0812">Transmembrane</keyword>
<evidence type="ECO:0000256" key="2">
    <source>
        <dbReference type="SAM" id="Phobius"/>
    </source>
</evidence>
<keyword evidence="4" id="KW-1185">Reference proteome</keyword>
<dbReference type="Proteomes" id="UP000652761">
    <property type="component" value="Unassembled WGS sequence"/>
</dbReference>
<evidence type="ECO:0000256" key="1">
    <source>
        <dbReference type="SAM" id="MobiDB-lite"/>
    </source>
</evidence>
<protein>
    <submittedName>
        <fullName evidence="3">Uncharacterized protein</fullName>
    </submittedName>
</protein>
<gene>
    <name evidence="3" type="ORF">Taro_039288</name>
</gene>
<feature type="compositionally biased region" description="Low complexity" evidence="1">
    <location>
        <begin position="32"/>
        <end position="41"/>
    </location>
</feature>